<dbReference type="InterPro" id="IPR001128">
    <property type="entry name" value="Cyt_P450"/>
</dbReference>
<reference evidence="8 9" key="1">
    <citation type="journal article" date="2017" name="Nat. Ecol. Evol.">
        <title>Scallop genome provides insights into evolution of bilaterian karyotype and development.</title>
        <authorList>
            <person name="Wang S."/>
            <person name="Zhang J."/>
            <person name="Jiao W."/>
            <person name="Li J."/>
            <person name="Xun X."/>
            <person name="Sun Y."/>
            <person name="Guo X."/>
            <person name="Huan P."/>
            <person name="Dong B."/>
            <person name="Zhang L."/>
            <person name="Hu X."/>
            <person name="Sun X."/>
            <person name="Wang J."/>
            <person name="Zhao C."/>
            <person name="Wang Y."/>
            <person name="Wang D."/>
            <person name="Huang X."/>
            <person name="Wang R."/>
            <person name="Lv J."/>
            <person name="Li Y."/>
            <person name="Zhang Z."/>
            <person name="Liu B."/>
            <person name="Lu W."/>
            <person name="Hui Y."/>
            <person name="Liang J."/>
            <person name="Zhou Z."/>
            <person name="Hou R."/>
            <person name="Li X."/>
            <person name="Liu Y."/>
            <person name="Li H."/>
            <person name="Ning X."/>
            <person name="Lin Y."/>
            <person name="Zhao L."/>
            <person name="Xing Q."/>
            <person name="Dou J."/>
            <person name="Li Y."/>
            <person name="Mao J."/>
            <person name="Guo H."/>
            <person name="Dou H."/>
            <person name="Li T."/>
            <person name="Mu C."/>
            <person name="Jiang W."/>
            <person name="Fu Q."/>
            <person name="Fu X."/>
            <person name="Miao Y."/>
            <person name="Liu J."/>
            <person name="Yu Q."/>
            <person name="Li R."/>
            <person name="Liao H."/>
            <person name="Li X."/>
            <person name="Kong Y."/>
            <person name="Jiang Z."/>
            <person name="Chourrout D."/>
            <person name="Li R."/>
            <person name="Bao Z."/>
        </authorList>
    </citation>
    <scope>NUCLEOTIDE SEQUENCE [LARGE SCALE GENOMIC DNA]</scope>
    <source>
        <strain evidence="8 9">PY_sf001</strain>
    </source>
</reference>
<comment type="similarity">
    <text evidence="2 6">Belongs to the cytochrome P450 family.</text>
</comment>
<name>A0A210QM56_MIZYE</name>
<comment type="subcellular location">
    <subcellularLocation>
        <location evidence="1">Endoplasmic reticulum membrane</location>
    </subcellularLocation>
</comment>
<dbReference type="AlphaFoldDB" id="A0A210QM56"/>
<gene>
    <name evidence="8" type="ORF">KP79_PYT05724</name>
</gene>
<dbReference type="PRINTS" id="PR00385">
    <property type="entry name" value="P450"/>
</dbReference>
<feature type="binding site" description="axial binding residue" evidence="5">
    <location>
        <position position="461"/>
    </location>
    <ligand>
        <name>heme</name>
        <dbReference type="ChEBI" id="CHEBI:30413"/>
    </ligand>
    <ligandPart>
        <name>Fe</name>
        <dbReference type="ChEBI" id="CHEBI:18248"/>
    </ligandPart>
</feature>
<evidence type="ECO:0000313" key="8">
    <source>
        <dbReference type="EMBL" id="OWF49810.1"/>
    </source>
</evidence>
<dbReference type="InterPro" id="IPR017972">
    <property type="entry name" value="Cyt_P450_CS"/>
</dbReference>
<keyword evidence="5 6" id="KW-0479">Metal-binding</keyword>
<dbReference type="PRINTS" id="PR00463">
    <property type="entry name" value="EP450I"/>
</dbReference>
<dbReference type="Proteomes" id="UP000242188">
    <property type="component" value="Unassembled WGS sequence"/>
</dbReference>
<dbReference type="STRING" id="6573.A0A210QM56"/>
<keyword evidence="3" id="KW-0256">Endoplasmic reticulum</keyword>
<keyword evidence="6" id="KW-0503">Monooxygenase</keyword>
<dbReference type="GO" id="GO:0020037">
    <property type="term" value="F:heme binding"/>
    <property type="evidence" value="ECO:0007669"/>
    <property type="project" value="InterPro"/>
</dbReference>
<accession>A0A210QM56</accession>
<comment type="cofactor">
    <cofactor evidence="5">
        <name>heme</name>
        <dbReference type="ChEBI" id="CHEBI:30413"/>
    </cofactor>
</comment>
<dbReference type="Gene3D" id="1.10.630.10">
    <property type="entry name" value="Cytochrome P450"/>
    <property type="match status" value="1"/>
</dbReference>
<dbReference type="GO" id="GO:0004497">
    <property type="term" value="F:monooxygenase activity"/>
    <property type="evidence" value="ECO:0007669"/>
    <property type="project" value="UniProtKB-KW"/>
</dbReference>
<dbReference type="EMBL" id="NEDP02002941">
    <property type="protein sequence ID" value="OWF49810.1"/>
    <property type="molecule type" value="Genomic_DNA"/>
</dbReference>
<organism evidence="8 9">
    <name type="scientific">Mizuhopecten yessoensis</name>
    <name type="common">Japanese scallop</name>
    <name type="synonym">Patinopecten yessoensis</name>
    <dbReference type="NCBI Taxonomy" id="6573"/>
    <lineage>
        <taxon>Eukaryota</taxon>
        <taxon>Metazoa</taxon>
        <taxon>Spiralia</taxon>
        <taxon>Lophotrochozoa</taxon>
        <taxon>Mollusca</taxon>
        <taxon>Bivalvia</taxon>
        <taxon>Autobranchia</taxon>
        <taxon>Pteriomorphia</taxon>
        <taxon>Pectinida</taxon>
        <taxon>Pectinoidea</taxon>
        <taxon>Pectinidae</taxon>
        <taxon>Mizuhopecten</taxon>
    </lineage>
</organism>
<evidence type="ECO:0000256" key="2">
    <source>
        <dbReference type="ARBA" id="ARBA00010617"/>
    </source>
</evidence>
<dbReference type="PANTHER" id="PTHR24291">
    <property type="entry name" value="CYTOCHROME P450 FAMILY 4"/>
    <property type="match status" value="1"/>
</dbReference>
<evidence type="ECO:0000313" key="9">
    <source>
        <dbReference type="Proteomes" id="UP000242188"/>
    </source>
</evidence>
<evidence type="ECO:0000256" key="4">
    <source>
        <dbReference type="ARBA" id="ARBA00023136"/>
    </source>
</evidence>
<feature type="chain" id="PRO_5012781203" evidence="7">
    <location>
        <begin position="20"/>
        <end position="515"/>
    </location>
</feature>
<dbReference type="SUPFAM" id="SSF48264">
    <property type="entry name" value="Cytochrome P450"/>
    <property type="match status" value="1"/>
</dbReference>
<dbReference type="InterPro" id="IPR002401">
    <property type="entry name" value="Cyt_P450_E_grp-I"/>
</dbReference>
<keyword evidence="4" id="KW-0472">Membrane</keyword>
<dbReference type="InterPro" id="IPR036396">
    <property type="entry name" value="Cyt_P450_sf"/>
</dbReference>
<dbReference type="GO" id="GO:0005789">
    <property type="term" value="C:endoplasmic reticulum membrane"/>
    <property type="evidence" value="ECO:0007669"/>
    <property type="project" value="UniProtKB-SubCell"/>
</dbReference>
<keyword evidence="7" id="KW-0732">Signal</keyword>
<protein>
    <submittedName>
        <fullName evidence="8">Cytochrome P450 4V2</fullName>
    </submittedName>
</protein>
<evidence type="ECO:0000256" key="1">
    <source>
        <dbReference type="ARBA" id="ARBA00004586"/>
    </source>
</evidence>
<dbReference type="OrthoDB" id="1470350at2759"/>
<dbReference type="CDD" id="cd20660">
    <property type="entry name" value="CYP4V-like"/>
    <property type="match status" value="1"/>
</dbReference>
<dbReference type="PANTHER" id="PTHR24291:SF189">
    <property type="entry name" value="CYTOCHROME P450 4C3-RELATED"/>
    <property type="match status" value="1"/>
</dbReference>
<keyword evidence="5 6" id="KW-0408">Iron</keyword>
<dbReference type="InterPro" id="IPR050196">
    <property type="entry name" value="Cytochrome_P450_Monoox"/>
</dbReference>
<dbReference type="GO" id="GO:0005506">
    <property type="term" value="F:iron ion binding"/>
    <property type="evidence" value="ECO:0007669"/>
    <property type="project" value="InterPro"/>
</dbReference>
<sequence length="515" mass="59477">MAAVLLILVLAATLVAVFGVSWYLKNKRTHPDFDKIPGPRPIPVLGNAHQLSPDAKKFYSQLLEYSREWAKVGIFRIWLGNKQIVAVYRAEYIEPLLNSSKHMDKADEYRFLHPWLGTGLLTSTGNKWRIRRKLLTPTFHFKILHDFIGVFNDQADVMVKKLQKVADKGPFNVFPYITLCALDIICETAMGRHVNAQGNSDSDYVQAINKITVHILLRMRRPWYWPDFLFYLLGPGREHDRCLKTLHSFTSKVIMERSEAFRQSRSQQTTIEDIMKGRGDDETVYLEKGKRLAFLDMLLCASAEGHHLSFEDIREEVDTFMFEGHDTTAAAITFCTHLIGDHPHVQDKLHEEMDQIFGDSDRPANMKDLKEMKYLECTVKEALRLFPSVPFFGRSITEDVKLGDQYTLKKDTTAVIVPVALHLDERYFPDPYKFDPDRFLPENANRHPYSYIPFSAGPRNCIGQRFALMEEKVMLSSMLRKFDIISTQRREDLSPIGELILRPQFGVDVKLKSRK</sequence>
<evidence type="ECO:0000256" key="5">
    <source>
        <dbReference type="PIRSR" id="PIRSR602401-1"/>
    </source>
</evidence>
<dbReference type="GO" id="GO:0016705">
    <property type="term" value="F:oxidoreductase activity, acting on paired donors, with incorporation or reduction of molecular oxygen"/>
    <property type="evidence" value="ECO:0007669"/>
    <property type="project" value="InterPro"/>
</dbReference>
<keyword evidence="5 6" id="KW-0349">Heme</keyword>
<dbReference type="Pfam" id="PF00067">
    <property type="entry name" value="p450"/>
    <property type="match status" value="1"/>
</dbReference>
<evidence type="ECO:0000256" key="6">
    <source>
        <dbReference type="RuleBase" id="RU000461"/>
    </source>
</evidence>
<proteinExistence type="inferred from homology"/>
<feature type="signal peptide" evidence="7">
    <location>
        <begin position="1"/>
        <end position="19"/>
    </location>
</feature>
<dbReference type="PROSITE" id="PS00086">
    <property type="entry name" value="CYTOCHROME_P450"/>
    <property type="match status" value="1"/>
</dbReference>
<evidence type="ECO:0000256" key="3">
    <source>
        <dbReference type="ARBA" id="ARBA00022824"/>
    </source>
</evidence>
<keyword evidence="9" id="KW-1185">Reference proteome</keyword>
<evidence type="ECO:0000256" key="7">
    <source>
        <dbReference type="SAM" id="SignalP"/>
    </source>
</evidence>
<comment type="caution">
    <text evidence="8">The sequence shown here is derived from an EMBL/GenBank/DDBJ whole genome shotgun (WGS) entry which is preliminary data.</text>
</comment>
<keyword evidence="6" id="KW-0560">Oxidoreductase</keyword>